<protein>
    <submittedName>
        <fullName evidence="5">Protease ydgD</fullName>
    </submittedName>
</protein>
<gene>
    <name evidence="5" type="ORF">CU669_06695</name>
</gene>
<evidence type="ECO:0000313" key="6">
    <source>
        <dbReference type="Proteomes" id="UP000251075"/>
    </source>
</evidence>
<dbReference type="SUPFAM" id="SSF50494">
    <property type="entry name" value="Trypsin-like serine proteases"/>
    <property type="match status" value="1"/>
</dbReference>
<sequence>MRIVLAIILCLAAFAAEAGPEQRFQKELHGIKGPEDQRVRVAATEFPWSAVGRLNNGQGGHCSGTLIGPRLVATAAHCLWNNRTQRPMPVTAYTFVAGYDRGEFLRASKVRALHPAPKWIFTTEQQSLATRADDWALLELEEPVGDDIGWVALAEPKVGMTVAVAGYGKDKAFVPLAHLGCHLTEQPMTGVLFHDCDAVQGESGGPVFAWVGGQLRLVAINVAVIPSRGELGVAAAITPLMAAAIPLGMASATRSGALSQPSAMDLGAVLGR</sequence>
<dbReference type="InterPro" id="IPR043504">
    <property type="entry name" value="Peptidase_S1_PA_chymotrypsin"/>
</dbReference>
<keyword evidence="5" id="KW-0378">Hydrolase</keyword>
<dbReference type="PROSITE" id="PS00135">
    <property type="entry name" value="TRYPSIN_SER"/>
    <property type="match status" value="1"/>
</dbReference>
<dbReference type="Proteomes" id="UP000251075">
    <property type="component" value="Unassembled WGS sequence"/>
</dbReference>
<dbReference type="SMART" id="SM00020">
    <property type="entry name" value="Tryp_SPc"/>
    <property type="match status" value="1"/>
</dbReference>
<feature type="chain" id="PRO_5017041216" evidence="3">
    <location>
        <begin position="19"/>
        <end position="272"/>
    </location>
</feature>
<name>A0A364NZ90_9PROT</name>
<dbReference type="GO" id="GO:0006508">
    <property type="term" value="P:proteolysis"/>
    <property type="evidence" value="ECO:0007669"/>
    <property type="project" value="UniProtKB-KW"/>
</dbReference>
<dbReference type="InterPro" id="IPR009003">
    <property type="entry name" value="Peptidase_S1_PA"/>
</dbReference>
<dbReference type="PROSITE" id="PS50240">
    <property type="entry name" value="TRYPSIN_DOM"/>
    <property type="match status" value="1"/>
</dbReference>
<dbReference type="GO" id="GO:0004252">
    <property type="term" value="F:serine-type endopeptidase activity"/>
    <property type="evidence" value="ECO:0007669"/>
    <property type="project" value="InterPro"/>
</dbReference>
<evidence type="ECO:0000259" key="4">
    <source>
        <dbReference type="PROSITE" id="PS50240"/>
    </source>
</evidence>
<evidence type="ECO:0000313" key="5">
    <source>
        <dbReference type="EMBL" id="RAU22392.1"/>
    </source>
</evidence>
<keyword evidence="2" id="KW-1015">Disulfide bond</keyword>
<dbReference type="PANTHER" id="PTHR15462">
    <property type="entry name" value="SERINE PROTEASE"/>
    <property type="match status" value="1"/>
</dbReference>
<keyword evidence="1 3" id="KW-0732">Signal</keyword>
<evidence type="ECO:0000256" key="3">
    <source>
        <dbReference type="SAM" id="SignalP"/>
    </source>
</evidence>
<accession>A0A364NZ90</accession>
<proteinExistence type="predicted"/>
<dbReference type="InterPro" id="IPR001254">
    <property type="entry name" value="Trypsin_dom"/>
</dbReference>
<dbReference type="InterPro" id="IPR001314">
    <property type="entry name" value="Peptidase_S1A"/>
</dbReference>
<keyword evidence="5" id="KW-0645">Protease</keyword>
<dbReference type="PANTHER" id="PTHR15462:SF8">
    <property type="entry name" value="SERINE PROTEASE"/>
    <property type="match status" value="1"/>
</dbReference>
<dbReference type="InterPro" id="IPR033116">
    <property type="entry name" value="TRYPSIN_SER"/>
</dbReference>
<evidence type="ECO:0000256" key="2">
    <source>
        <dbReference type="ARBA" id="ARBA00023157"/>
    </source>
</evidence>
<keyword evidence="6" id="KW-1185">Reference proteome</keyword>
<dbReference type="PRINTS" id="PR00722">
    <property type="entry name" value="CHYMOTRYPSIN"/>
</dbReference>
<comment type="caution">
    <text evidence="5">The sequence shown here is derived from an EMBL/GenBank/DDBJ whole genome shotgun (WGS) entry which is preliminary data.</text>
</comment>
<dbReference type="OrthoDB" id="267336at2"/>
<evidence type="ECO:0000256" key="1">
    <source>
        <dbReference type="ARBA" id="ARBA00022729"/>
    </source>
</evidence>
<feature type="signal peptide" evidence="3">
    <location>
        <begin position="1"/>
        <end position="18"/>
    </location>
</feature>
<dbReference type="RefSeq" id="WP_112143066.1">
    <property type="nucleotide sequence ID" value="NZ_PGTO01000004.1"/>
</dbReference>
<feature type="domain" description="Peptidase S1" evidence="4">
    <location>
        <begin position="31"/>
        <end position="272"/>
    </location>
</feature>
<dbReference type="AlphaFoldDB" id="A0A364NZ90"/>
<organism evidence="5 6">
    <name type="scientific">Paramagnetospirillum kuznetsovii</name>
    <dbReference type="NCBI Taxonomy" id="2053833"/>
    <lineage>
        <taxon>Bacteria</taxon>
        <taxon>Pseudomonadati</taxon>
        <taxon>Pseudomonadota</taxon>
        <taxon>Alphaproteobacteria</taxon>
        <taxon>Rhodospirillales</taxon>
        <taxon>Magnetospirillaceae</taxon>
        <taxon>Paramagnetospirillum</taxon>
    </lineage>
</organism>
<dbReference type="EMBL" id="PGTO01000004">
    <property type="protein sequence ID" value="RAU22392.1"/>
    <property type="molecule type" value="Genomic_DNA"/>
</dbReference>
<dbReference type="Gene3D" id="2.40.10.10">
    <property type="entry name" value="Trypsin-like serine proteases"/>
    <property type="match status" value="2"/>
</dbReference>
<dbReference type="InterPro" id="IPR050966">
    <property type="entry name" value="Glutamyl_endopeptidase"/>
</dbReference>
<dbReference type="Pfam" id="PF00089">
    <property type="entry name" value="Trypsin"/>
    <property type="match status" value="1"/>
</dbReference>
<reference evidence="5 6" key="1">
    <citation type="submission" date="2017-11" db="EMBL/GenBank/DDBJ databases">
        <title>Draft genome sequence of magnetotactic bacterium Magnetospirillum kuznetsovii LBB-42.</title>
        <authorList>
            <person name="Grouzdev D.S."/>
            <person name="Rysina M.S."/>
            <person name="Baslerov R.V."/>
            <person name="Koziaeva V."/>
        </authorList>
    </citation>
    <scope>NUCLEOTIDE SEQUENCE [LARGE SCALE GENOMIC DNA]</scope>
    <source>
        <strain evidence="5 6">LBB-42</strain>
    </source>
</reference>